<evidence type="ECO:0008006" key="7">
    <source>
        <dbReference type="Google" id="ProtNLM"/>
    </source>
</evidence>
<dbReference type="SUPFAM" id="SSF51905">
    <property type="entry name" value="FAD/NAD(P)-binding domain"/>
    <property type="match status" value="2"/>
</dbReference>
<dbReference type="EMBL" id="KQ964284">
    <property type="protein sequence ID" value="KXJ85363.1"/>
    <property type="molecule type" value="Genomic_DNA"/>
</dbReference>
<organism evidence="5 6">
    <name type="scientific">Microdochium bolleyi</name>
    <dbReference type="NCBI Taxonomy" id="196109"/>
    <lineage>
        <taxon>Eukaryota</taxon>
        <taxon>Fungi</taxon>
        <taxon>Dikarya</taxon>
        <taxon>Ascomycota</taxon>
        <taxon>Pezizomycotina</taxon>
        <taxon>Sordariomycetes</taxon>
        <taxon>Xylariomycetidae</taxon>
        <taxon>Xylariales</taxon>
        <taxon>Microdochiaceae</taxon>
        <taxon>Microdochium</taxon>
    </lineage>
</organism>
<sequence>MTLPESLPNDYSYTFDNRVGGTPISPDGETLPYAISEHILWAPRKLRVASIGAGASGIMLCYKKEKEFGDDIDLVVYDRYPKPGGVWYANKYPGCRCDVPSPAYQFSFAPKPDWSRYYSPASEIQAYYETFARERGYLDKYIKLSHRVDSARWDEASSQWELSITDISASGEERSFVDRVDFLVANTGILNTWKWPDIPARESFRGGITHSADFDTNLDLKDKTVLVIGSGSSSLQIVPAIRGTAKKIISFYRTPQWIGSGLPMEGYTDELGRNFNYTDEQKQKFANDEAGYLAHRKAMETKINSSFRANIAAHKFQQIGREVVTKHMIKTLDNREDLIKRLVPQFALGCRRLGPAEGFLEAFLEDDVQLAEGEIATFTETGVRTTDGVDYNADVIICATGFEVSFRPHFPIVGRGGVPLAEAWKDDPSAYLAMAASGFPNFMIGSLGPNCPAGHGSFVTVLEAAQNYVCKMIRKIQTENIRSVDVKKAALDEYNEHVHIWLKRTVWASGCRSWYNQGKPGGKVTAQYPGSLVHWRLMLETPRFEDYDIEYRSRNRFEFMGNGFTEKEVAGHDLAWYLEPEHIAKPLFDH</sequence>
<protein>
    <recommendedName>
        <fullName evidence="7">Sterigmatocystin biosynthesis monooxygenase stcW</fullName>
    </recommendedName>
</protein>
<dbReference type="Proteomes" id="UP000070501">
    <property type="component" value="Unassembled WGS sequence"/>
</dbReference>
<dbReference type="GO" id="GO:0050660">
    <property type="term" value="F:flavin adenine dinucleotide binding"/>
    <property type="evidence" value="ECO:0007669"/>
    <property type="project" value="InterPro"/>
</dbReference>
<evidence type="ECO:0000313" key="6">
    <source>
        <dbReference type="Proteomes" id="UP000070501"/>
    </source>
</evidence>
<keyword evidence="2" id="KW-0285">Flavoprotein</keyword>
<evidence type="ECO:0000256" key="2">
    <source>
        <dbReference type="ARBA" id="ARBA00022630"/>
    </source>
</evidence>
<dbReference type="GO" id="GO:0004499">
    <property type="term" value="F:N,N-dimethylaniline monooxygenase activity"/>
    <property type="evidence" value="ECO:0007669"/>
    <property type="project" value="InterPro"/>
</dbReference>
<dbReference type="PANTHER" id="PTHR42877">
    <property type="entry name" value="L-ORNITHINE N(5)-MONOOXYGENASE-RELATED"/>
    <property type="match status" value="1"/>
</dbReference>
<proteinExistence type="inferred from homology"/>
<dbReference type="InParanoid" id="A0A136IK93"/>
<dbReference type="AlphaFoldDB" id="A0A136IK93"/>
<keyword evidence="4" id="KW-0560">Oxidoreductase</keyword>
<comment type="similarity">
    <text evidence="1">Belongs to the FAD-binding monooxygenase family.</text>
</comment>
<dbReference type="GO" id="GO:0050661">
    <property type="term" value="F:NADP binding"/>
    <property type="evidence" value="ECO:0007669"/>
    <property type="project" value="InterPro"/>
</dbReference>
<dbReference type="OrthoDB" id="74360at2759"/>
<dbReference type="Gene3D" id="3.50.50.60">
    <property type="entry name" value="FAD/NAD(P)-binding domain"/>
    <property type="match status" value="2"/>
</dbReference>
<evidence type="ECO:0000256" key="4">
    <source>
        <dbReference type="ARBA" id="ARBA00023002"/>
    </source>
</evidence>
<evidence type="ECO:0000256" key="1">
    <source>
        <dbReference type="ARBA" id="ARBA00010139"/>
    </source>
</evidence>
<dbReference type="PANTHER" id="PTHR42877:SF8">
    <property type="entry name" value="MONOOXYGENASE"/>
    <property type="match status" value="1"/>
</dbReference>
<accession>A0A136IK93</accession>
<evidence type="ECO:0000313" key="5">
    <source>
        <dbReference type="EMBL" id="KXJ85363.1"/>
    </source>
</evidence>
<dbReference type="InterPro" id="IPR051209">
    <property type="entry name" value="FAD-bind_Monooxygenase_sf"/>
</dbReference>
<keyword evidence="6" id="KW-1185">Reference proteome</keyword>
<gene>
    <name evidence="5" type="ORF">Micbo1qcDRAFT_237511</name>
</gene>
<dbReference type="Pfam" id="PF00743">
    <property type="entry name" value="FMO-like"/>
    <property type="match status" value="1"/>
</dbReference>
<dbReference type="InterPro" id="IPR020946">
    <property type="entry name" value="Flavin_mOase-like"/>
</dbReference>
<evidence type="ECO:0000256" key="3">
    <source>
        <dbReference type="ARBA" id="ARBA00022827"/>
    </source>
</evidence>
<name>A0A136IK93_9PEZI</name>
<dbReference type="InterPro" id="IPR036188">
    <property type="entry name" value="FAD/NAD-bd_sf"/>
</dbReference>
<keyword evidence="3" id="KW-0274">FAD</keyword>
<reference evidence="6" key="1">
    <citation type="submission" date="2016-02" db="EMBL/GenBank/DDBJ databases">
        <title>Draft genome sequence of Microdochium bolleyi, a fungal endophyte of beachgrass.</title>
        <authorList>
            <consortium name="DOE Joint Genome Institute"/>
            <person name="David A.S."/>
            <person name="May G."/>
            <person name="Haridas S."/>
            <person name="Lim J."/>
            <person name="Wang M."/>
            <person name="Labutti K."/>
            <person name="Lipzen A."/>
            <person name="Barry K."/>
            <person name="Grigoriev I.V."/>
        </authorList>
    </citation>
    <scope>NUCLEOTIDE SEQUENCE [LARGE SCALE GENOMIC DNA]</scope>
    <source>
        <strain evidence="6">J235TASD1</strain>
    </source>
</reference>